<dbReference type="EMBL" id="BMAW01053664">
    <property type="protein sequence ID" value="GFS92174.1"/>
    <property type="molecule type" value="Genomic_DNA"/>
</dbReference>
<dbReference type="Proteomes" id="UP000887013">
    <property type="component" value="Unassembled WGS sequence"/>
</dbReference>
<dbReference type="AlphaFoldDB" id="A0A8X6N3P4"/>
<evidence type="ECO:0000313" key="1">
    <source>
        <dbReference type="EMBL" id="GFS92174.1"/>
    </source>
</evidence>
<name>A0A8X6N3P4_NEPPI</name>
<protein>
    <submittedName>
        <fullName evidence="1">Uncharacterized protein</fullName>
    </submittedName>
</protein>
<evidence type="ECO:0000313" key="2">
    <source>
        <dbReference type="Proteomes" id="UP000887013"/>
    </source>
</evidence>
<sequence length="109" mass="12465">MVISRQWKAWPVDVHFRYGRLLKDGATITRSDISESSHATDDDDASFDTERVIRYGRHVIVIFLRFSSTAQSALSRSNSPRNIDHELPRTPGVISNSLLRVLRGHLMIF</sequence>
<organism evidence="1 2">
    <name type="scientific">Nephila pilipes</name>
    <name type="common">Giant wood spider</name>
    <name type="synonym">Nephila maculata</name>
    <dbReference type="NCBI Taxonomy" id="299642"/>
    <lineage>
        <taxon>Eukaryota</taxon>
        <taxon>Metazoa</taxon>
        <taxon>Ecdysozoa</taxon>
        <taxon>Arthropoda</taxon>
        <taxon>Chelicerata</taxon>
        <taxon>Arachnida</taxon>
        <taxon>Araneae</taxon>
        <taxon>Araneomorphae</taxon>
        <taxon>Entelegynae</taxon>
        <taxon>Araneoidea</taxon>
        <taxon>Nephilidae</taxon>
        <taxon>Nephila</taxon>
    </lineage>
</organism>
<keyword evidence="2" id="KW-1185">Reference proteome</keyword>
<comment type="caution">
    <text evidence="1">The sequence shown here is derived from an EMBL/GenBank/DDBJ whole genome shotgun (WGS) entry which is preliminary data.</text>
</comment>
<accession>A0A8X6N3P4</accession>
<reference evidence="1" key="1">
    <citation type="submission" date="2020-08" db="EMBL/GenBank/DDBJ databases">
        <title>Multicomponent nature underlies the extraordinary mechanical properties of spider dragline silk.</title>
        <authorList>
            <person name="Kono N."/>
            <person name="Nakamura H."/>
            <person name="Mori M."/>
            <person name="Yoshida Y."/>
            <person name="Ohtoshi R."/>
            <person name="Malay A.D."/>
            <person name="Moran D.A.P."/>
            <person name="Tomita M."/>
            <person name="Numata K."/>
            <person name="Arakawa K."/>
        </authorList>
    </citation>
    <scope>NUCLEOTIDE SEQUENCE</scope>
</reference>
<gene>
    <name evidence="1" type="ORF">NPIL_387551</name>
</gene>
<proteinExistence type="predicted"/>